<proteinExistence type="predicted"/>
<evidence type="ECO:0000313" key="2">
    <source>
        <dbReference type="EMBL" id="KAF7256185.1"/>
    </source>
</evidence>
<keyword evidence="3" id="KW-1185">Reference proteome</keyword>
<organism evidence="2 3">
    <name type="scientific">Paragonimus skrjabini miyazakii</name>
    <dbReference type="NCBI Taxonomy" id="59628"/>
    <lineage>
        <taxon>Eukaryota</taxon>
        <taxon>Metazoa</taxon>
        <taxon>Spiralia</taxon>
        <taxon>Lophotrochozoa</taxon>
        <taxon>Platyhelminthes</taxon>
        <taxon>Trematoda</taxon>
        <taxon>Digenea</taxon>
        <taxon>Plagiorchiida</taxon>
        <taxon>Troglotremata</taxon>
        <taxon>Troglotrematidae</taxon>
        <taxon>Paragonimus</taxon>
    </lineage>
</organism>
<accession>A0A8S9YMQ4</accession>
<dbReference type="Proteomes" id="UP000822476">
    <property type="component" value="Unassembled WGS sequence"/>
</dbReference>
<feature type="chain" id="PRO_5035783631" description="Secreted protein" evidence="1">
    <location>
        <begin position="23"/>
        <end position="72"/>
    </location>
</feature>
<name>A0A8S9YMQ4_9TREM</name>
<dbReference type="EMBL" id="JTDE01003322">
    <property type="protein sequence ID" value="KAF7256185.1"/>
    <property type="molecule type" value="Genomic_DNA"/>
</dbReference>
<dbReference type="AlphaFoldDB" id="A0A8S9YMQ4"/>
<evidence type="ECO:0008006" key="4">
    <source>
        <dbReference type="Google" id="ProtNLM"/>
    </source>
</evidence>
<protein>
    <recommendedName>
        <fullName evidence="4">Secreted protein</fullName>
    </recommendedName>
</protein>
<evidence type="ECO:0000313" key="3">
    <source>
        <dbReference type="Proteomes" id="UP000822476"/>
    </source>
</evidence>
<comment type="caution">
    <text evidence="2">The sequence shown here is derived from an EMBL/GenBank/DDBJ whole genome shotgun (WGS) entry which is preliminary data.</text>
</comment>
<reference evidence="2" key="1">
    <citation type="submission" date="2019-07" db="EMBL/GenBank/DDBJ databases">
        <title>Annotation for the trematode Paragonimus miyazaki's.</title>
        <authorList>
            <person name="Choi Y.-J."/>
        </authorList>
    </citation>
    <scope>NUCLEOTIDE SEQUENCE</scope>
    <source>
        <strain evidence="2">Japan</strain>
    </source>
</reference>
<sequence length="72" mass="8135">MVSSQMLDLLLTLIMTTTMIDLEAFMKTLTRFPILSNNATGLWPQLCQRTWDGFGPSNDHPVTNYCVKPQST</sequence>
<evidence type="ECO:0000256" key="1">
    <source>
        <dbReference type="SAM" id="SignalP"/>
    </source>
</evidence>
<feature type="signal peptide" evidence="1">
    <location>
        <begin position="1"/>
        <end position="22"/>
    </location>
</feature>
<keyword evidence="1" id="KW-0732">Signal</keyword>
<gene>
    <name evidence="2" type="ORF">EG68_07585</name>
</gene>